<evidence type="ECO:0000256" key="7">
    <source>
        <dbReference type="ARBA" id="ARBA00023273"/>
    </source>
</evidence>
<dbReference type="EMBL" id="SWJQ01000634">
    <property type="protein sequence ID" value="TRZ12008.1"/>
    <property type="molecule type" value="Genomic_DNA"/>
</dbReference>
<dbReference type="Proteomes" id="UP000796761">
    <property type="component" value="Unassembled WGS sequence"/>
</dbReference>
<evidence type="ECO:0000313" key="11">
    <source>
        <dbReference type="EMBL" id="TRZ12008.1"/>
    </source>
</evidence>
<evidence type="ECO:0000256" key="2">
    <source>
        <dbReference type="ARBA" id="ARBA00004300"/>
    </source>
</evidence>
<evidence type="ECO:0000256" key="9">
    <source>
        <dbReference type="SAM" id="MobiDB-lite"/>
    </source>
</evidence>
<evidence type="ECO:0000256" key="6">
    <source>
        <dbReference type="ARBA" id="ARBA00023212"/>
    </source>
</evidence>
<evidence type="ECO:0000259" key="10">
    <source>
        <dbReference type="Pfam" id="PF16574"/>
    </source>
</evidence>
<dbReference type="InterPro" id="IPR026201">
    <property type="entry name" value="Cep290"/>
</dbReference>
<evidence type="ECO:0000256" key="1">
    <source>
        <dbReference type="ARBA" id="ARBA00004120"/>
    </source>
</evidence>
<dbReference type="GO" id="GO:0097711">
    <property type="term" value="P:ciliary basal body-plasma membrane docking"/>
    <property type="evidence" value="ECO:0007669"/>
    <property type="project" value="TreeGrafter"/>
</dbReference>
<organism evidence="11 12">
    <name type="scientific">Zosterops borbonicus</name>
    <dbReference type="NCBI Taxonomy" id="364589"/>
    <lineage>
        <taxon>Eukaryota</taxon>
        <taxon>Metazoa</taxon>
        <taxon>Chordata</taxon>
        <taxon>Craniata</taxon>
        <taxon>Vertebrata</taxon>
        <taxon>Euteleostomi</taxon>
        <taxon>Archelosauria</taxon>
        <taxon>Archosauria</taxon>
        <taxon>Dinosauria</taxon>
        <taxon>Saurischia</taxon>
        <taxon>Theropoda</taxon>
        <taxon>Coelurosauria</taxon>
        <taxon>Aves</taxon>
        <taxon>Neognathae</taxon>
        <taxon>Neoaves</taxon>
        <taxon>Telluraves</taxon>
        <taxon>Australaves</taxon>
        <taxon>Passeriformes</taxon>
        <taxon>Sylvioidea</taxon>
        <taxon>Zosteropidae</taxon>
        <taxon>Zosterops</taxon>
    </lineage>
</organism>
<keyword evidence="4" id="KW-0970">Cilium biogenesis/degradation</keyword>
<dbReference type="PANTHER" id="PTHR18879:SF20">
    <property type="entry name" value="CENTROSOMAL PROTEIN OF 290 KDA"/>
    <property type="match status" value="1"/>
</dbReference>
<evidence type="ECO:0000256" key="3">
    <source>
        <dbReference type="ARBA" id="ARBA00022490"/>
    </source>
</evidence>
<evidence type="ECO:0000256" key="4">
    <source>
        <dbReference type="ARBA" id="ARBA00022794"/>
    </source>
</evidence>
<feature type="coiled-coil region" evidence="8">
    <location>
        <begin position="245"/>
        <end position="353"/>
    </location>
</feature>
<proteinExistence type="predicted"/>
<reference evidence="11" key="1">
    <citation type="submission" date="2019-04" db="EMBL/GenBank/DDBJ databases">
        <title>Genome assembly of Zosterops borbonicus 15179.</title>
        <authorList>
            <person name="Leroy T."/>
            <person name="Anselmetti Y."/>
            <person name="Tilak M.-K."/>
            <person name="Nabholz B."/>
        </authorList>
    </citation>
    <scope>NUCLEOTIDE SEQUENCE</scope>
    <source>
        <strain evidence="11">HGM_15179</strain>
        <tissue evidence="11">Muscle</tissue>
    </source>
</reference>
<comment type="caution">
    <text evidence="11">The sequence shown here is derived from an EMBL/GenBank/DDBJ whole genome shotgun (WGS) entry which is preliminary data.</text>
</comment>
<evidence type="ECO:0000256" key="5">
    <source>
        <dbReference type="ARBA" id="ARBA00023054"/>
    </source>
</evidence>
<feature type="coiled-coil region" evidence="8">
    <location>
        <begin position="131"/>
        <end position="199"/>
    </location>
</feature>
<comment type="subcellular location">
    <subcellularLocation>
        <location evidence="1">Cytoplasm</location>
        <location evidence="1">Cytoskeleton</location>
        <location evidence="1">Cilium basal body</location>
    </subcellularLocation>
    <subcellularLocation>
        <location evidence="2">Cytoplasm</location>
        <location evidence="2">Cytoskeleton</location>
        <location evidence="2">Microtubule organizing center</location>
        <location evidence="2">Centrosome</location>
    </subcellularLocation>
</comment>
<feature type="non-terminal residue" evidence="11">
    <location>
        <position position="1"/>
    </location>
</feature>
<dbReference type="GO" id="GO:1905515">
    <property type="term" value="P:non-motile cilium assembly"/>
    <property type="evidence" value="ECO:0007669"/>
    <property type="project" value="TreeGrafter"/>
</dbReference>
<sequence>QKENWQKESENIKEEMKRLEEQKEQDATKIKAYSNLLDALQMDPDETKKILAENNRKMTVLRVNEKSLTRQCTTLLEMEQHLRKENEKLKGEITHMETAVTEKIGNLQRFKEMACFKIAALQKVLDGSVPLSELEAANKQYNALTAKYREMLQKDNLLVQRTTNMEHMERENESLKAQINSLNKELEITKEKLHTVEQAWEQMTKLGDDNAMNKATKAITNSEILSISKKITMLEMKELNERQRAEHSQRMYEHLRSTVKQVEERNFELETKFAELTKINLEAQKVEQELRDELSKSVSKAVSDADRRQIMDLEKREMELKIEVSKLRELSHVAQTQVEALEARQQYRDKEVEYLRRQILDYQAQSDEKAIIAKLHQDIVALQGSESVAVGKLEKFKLKLQKMEIHNLRLEQKLDERDQALYFARLEGRNRAKHLQQTVQSLRRQFSGALPLAQQEKFSKTMIQLQNDKLKILEEVQHAQQERRNAENRALELELKLKSLEELVSALKDTRGAQKVMEWHTKMEELHLQELKLSRELVKQKEEVKYLRNIISEYECTISNLEEENVQQNKLHEEREMAWDQREVELQRQLDQYDHQQTEILSTALKLEEATGSVPDPSLPIPQQLELALRKIRENIRTIMETRATCRSLEEKLKEKETALWKAEQNVISRDKVINELRLRLPATSGEKIMAELSKQDDSEYHHAIKIAHQTIANMQARLNQKEEVLKRYQHTLAKAREEQEEIAKKHEEDIRVLHQKLDLYSDNSLNKFKETALELGKKTSMSLSLSKYFHHLEQTVAEQDNSLASLVGKLKKTSSDLEKQKQITVSKINEFETIRAQLQEKHTVDVEQIKEEANELRKILSQKEKELANVKAELEVQKEANNRAPTATMKNLVAQLKSQLAIKENQHKALSKALLELRAEMTANAEQQIISAASQKEAYMNVQEIVDRQTKGLTTQIEDLNNQITKLTDNLKISKTKETSLSDERDELNQELQKKEKAFAKISREKNEIEKENEELKNRIRRLSSNIQSKADEQNLIDVLQKKIKKLESELEKKCEETEKKGLREEKSSKEEIIRWDEGKKWQIKMEGLRNKLREKEKEADALSKQLNTLKEIYTKIEKEKIALQKRLKTTGVTVDRVVGVRATETEKELEELRKRNLELENEVAHMRTLQAIPRDSVIEDLHFKNQYLQEKLHALQKQCSRETFSRPLTSGIGSSDQYRREREVLKENLRLSSENIELRFQLEQANKDLPRLKDQVDDLKEMCELLKKEKAEAERKRGSIRGAGRSGKTVPELEKTIGLMKKVVERVQRENEELKKAPAVVSNEKLLGLEQENERLKSEMEKMKLDLEGKLSVRYESKTKGMEKLIAENERLRKELKKEADSGEKLRIEKNNLEILNEKLNVQLEETIKKLNLAESQLDGADSRSWKSIVTRMQETKLKEMETDIAKKTQSIANLKRLLQEATEREHNADKNLQDLKEQIEHLKHLPEGAGTEQNIIKELQLLRLTNNQLEKEKAELMHQMEDYKQERHTSTSEGPAAGHNETVEKDKIDRLMTEMADLQSQLEVSELEKQQLKEETKELRRELETYNPSFFEELEDLKYNYKEEVKKNIILEERLKQLYEEFGIQDRQHFC</sequence>
<feature type="coiled-coil region" evidence="8">
    <location>
        <begin position="462"/>
        <end position="571"/>
    </location>
</feature>
<feature type="coiled-coil region" evidence="8">
    <location>
        <begin position="951"/>
        <end position="1624"/>
    </location>
</feature>
<keyword evidence="12" id="KW-1185">Reference proteome</keyword>
<dbReference type="GO" id="GO:0035869">
    <property type="term" value="C:ciliary transition zone"/>
    <property type="evidence" value="ECO:0007669"/>
    <property type="project" value="TreeGrafter"/>
</dbReference>
<dbReference type="GO" id="GO:0001822">
    <property type="term" value="P:kidney development"/>
    <property type="evidence" value="ECO:0007669"/>
    <property type="project" value="TreeGrafter"/>
</dbReference>
<feature type="coiled-coil region" evidence="8">
    <location>
        <begin position="639"/>
        <end position="666"/>
    </location>
</feature>
<feature type="coiled-coil region" evidence="8">
    <location>
        <begin position="705"/>
        <end position="764"/>
    </location>
</feature>
<keyword evidence="7" id="KW-0966">Cell projection</keyword>
<dbReference type="InterPro" id="IPR032321">
    <property type="entry name" value="Cep209_CC5"/>
</dbReference>
<dbReference type="GO" id="GO:1905349">
    <property type="term" value="P:ciliary transition zone assembly"/>
    <property type="evidence" value="ECO:0007669"/>
    <property type="project" value="TreeGrafter"/>
</dbReference>
<name>A0A8K1G5I8_9PASS</name>
<feature type="coiled-coil region" evidence="8">
    <location>
        <begin position="840"/>
        <end position="921"/>
    </location>
</feature>
<feature type="domain" description="Centrosomal protein of 290kDa coiled-coil region" evidence="10">
    <location>
        <begin position="461"/>
        <end position="588"/>
    </location>
</feature>
<dbReference type="OrthoDB" id="6351660at2759"/>
<gene>
    <name evidence="11" type="ORF">HGM15179_015105</name>
</gene>
<keyword evidence="6" id="KW-0206">Cytoskeleton</keyword>
<dbReference type="Pfam" id="PF16574">
    <property type="entry name" value="CEP209_CC5"/>
    <property type="match status" value="1"/>
</dbReference>
<feature type="region of interest" description="Disordered" evidence="9">
    <location>
        <begin position="1"/>
        <end position="25"/>
    </location>
</feature>
<evidence type="ECO:0000256" key="8">
    <source>
        <dbReference type="SAM" id="Coils"/>
    </source>
</evidence>
<accession>A0A8K1G5I8</accession>
<keyword evidence="3" id="KW-0963">Cytoplasm</keyword>
<dbReference type="GO" id="GO:0043010">
    <property type="term" value="P:camera-type eye development"/>
    <property type="evidence" value="ECO:0007669"/>
    <property type="project" value="TreeGrafter"/>
</dbReference>
<dbReference type="GO" id="GO:0034451">
    <property type="term" value="C:centriolar satellite"/>
    <property type="evidence" value="ECO:0007669"/>
    <property type="project" value="TreeGrafter"/>
</dbReference>
<dbReference type="PANTHER" id="PTHR18879">
    <property type="entry name" value="CENTROSOMAL PROTEIN OF 290 KDA"/>
    <property type="match status" value="1"/>
</dbReference>
<protein>
    <recommendedName>
        <fullName evidence="10">Centrosomal protein of 290kDa coiled-coil region domain-containing protein</fullName>
    </recommendedName>
</protein>
<keyword evidence="5 8" id="KW-0175">Coiled coil</keyword>
<evidence type="ECO:0000313" key="12">
    <source>
        <dbReference type="Proteomes" id="UP000796761"/>
    </source>
</evidence>